<gene>
    <name evidence="8" type="ORF">JOF47_000321</name>
</gene>
<evidence type="ECO:0000256" key="4">
    <source>
        <dbReference type="ARBA" id="ARBA00023125"/>
    </source>
</evidence>
<sequence length="177" mass="19697">MSSNQNDGADVPFDAQVVSEIYREHGPALRRYVMRVSNDRDTAEDILQETVLKVWQAAPRITGSLRSYLFATARNVLIDRNRRAAVRISTTSLTDATPLPPSGSGRIDDLLDRVLMEEALLHLSDEHRQVVLQLHYAGSTVTQAAAHLGIPEGTVKSRAYYAVRALRSILEEMGVER</sequence>
<evidence type="ECO:0000259" key="6">
    <source>
        <dbReference type="Pfam" id="PF04542"/>
    </source>
</evidence>
<evidence type="ECO:0000313" key="9">
    <source>
        <dbReference type="Proteomes" id="UP001296993"/>
    </source>
</evidence>
<name>A0ABS4X8L0_9MICC</name>
<dbReference type="InterPro" id="IPR039425">
    <property type="entry name" value="RNA_pol_sigma-70-like"/>
</dbReference>
<dbReference type="Gene3D" id="1.10.1740.10">
    <property type="match status" value="1"/>
</dbReference>
<evidence type="ECO:0000256" key="3">
    <source>
        <dbReference type="ARBA" id="ARBA00023082"/>
    </source>
</evidence>
<keyword evidence="2" id="KW-0805">Transcription regulation</keyword>
<accession>A0ABS4X8L0</accession>
<keyword evidence="3" id="KW-0731">Sigma factor</keyword>
<dbReference type="InterPro" id="IPR014284">
    <property type="entry name" value="RNA_pol_sigma-70_dom"/>
</dbReference>
<keyword evidence="9" id="KW-1185">Reference proteome</keyword>
<dbReference type="EMBL" id="JAGIOF010000001">
    <property type="protein sequence ID" value="MBP2384810.1"/>
    <property type="molecule type" value="Genomic_DNA"/>
</dbReference>
<dbReference type="PANTHER" id="PTHR43133">
    <property type="entry name" value="RNA POLYMERASE ECF-TYPE SIGMA FACTO"/>
    <property type="match status" value="1"/>
</dbReference>
<keyword evidence="5" id="KW-0804">Transcription</keyword>
<dbReference type="PANTHER" id="PTHR43133:SF52">
    <property type="entry name" value="ECF RNA POLYMERASE SIGMA FACTOR SIGL"/>
    <property type="match status" value="1"/>
</dbReference>
<evidence type="ECO:0000256" key="1">
    <source>
        <dbReference type="ARBA" id="ARBA00010641"/>
    </source>
</evidence>
<evidence type="ECO:0000259" key="7">
    <source>
        <dbReference type="Pfam" id="PF04545"/>
    </source>
</evidence>
<dbReference type="InterPro" id="IPR013325">
    <property type="entry name" value="RNA_pol_sigma_r2"/>
</dbReference>
<dbReference type="SUPFAM" id="SSF88659">
    <property type="entry name" value="Sigma3 and sigma4 domains of RNA polymerase sigma factors"/>
    <property type="match status" value="1"/>
</dbReference>
<proteinExistence type="inferred from homology"/>
<dbReference type="Pfam" id="PF04545">
    <property type="entry name" value="Sigma70_r4"/>
    <property type="match status" value="1"/>
</dbReference>
<dbReference type="NCBIfam" id="TIGR02937">
    <property type="entry name" value="sigma70-ECF"/>
    <property type="match status" value="1"/>
</dbReference>
<dbReference type="InterPro" id="IPR036388">
    <property type="entry name" value="WH-like_DNA-bd_sf"/>
</dbReference>
<dbReference type="InterPro" id="IPR013324">
    <property type="entry name" value="RNA_pol_sigma_r3/r4-like"/>
</dbReference>
<dbReference type="Pfam" id="PF04542">
    <property type="entry name" value="Sigma70_r2"/>
    <property type="match status" value="1"/>
</dbReference>
<keyword evidence="4" id="KW-0238">DNA-binding</keyword>
<protein>
    <submittedName>
        <fullName evidence="8">RNA polymerase sigma-70 factor (ECF subfamily)</fullName>
    </submittedName>
</protein>
<dbReference type="InterPro" id="IPR007630">
    <property type="entry name" value="RNA_pol_sigma70_r4"/>
</dbReference>
<evidence type="ECO:0000256" key="2">
    <source>
        <dbReference type="ARBA" id="ARBA00023015"/>
    </source>
</evidence>
<dbReference type="InterPro" id="IPR007627">
    <property type="entry name" value="RNA_pol_sigma70_r2"/>
</dbReference>
<feature type="domain" description="RNA polymerase sigma-70 region 2" evidence="6">
    <location>
        <begin position="21"/>
        <end position="85"/>
    </location>
</feature>
<comment type="caution">
    <text evidence="8">The sequence shown here is derived from an EMBL/GenBank/DDBJ whole genome shotgun (WGS) entry which is preliminary data.</text>
</comment>
<reference evidence="8 9" key="1">
    <citation type="submission" date="2021-03" db="EMBL/GenBank/DDBJ databases">
        <title>Sequencing the genomes of 1000 actinobacteria strains.</title>
        <authorList>
            <person name="Klenk H.-P."/>
        </authorList>
    </citation>
    <scope>NUCLEOTIDE SEQUENCE [LARGE SCALE GENOMIC DNA]</scope>
    <source>
        <strain evidence="8 9">DSM 15797</strain>
    </source>
</reference>
<organism evidence="8 9">
    <name type="scientific">Paeniglutamicibacter kerguelensis</name>
    <dbReference type="NCBI Taxonomy" id="254788"/>
    <lineage>
        <taxon>Bacteria</taxon>
        <taxon>Bacillati</taxon>
        <taxon>Actinomycetota</taxon>
        <taxon>Actinomycetes</taxon>
        <taxon>Micrococcales</taxon>
        <taxon>Micrococcaceae</taxon>
        <taxon>Paeniglutamicibacter</taxon>
    </lineage>
</organism>
<dbReference type="SUPFAM" id="SSF88946">
    <property type="entry name" value="Sigma2 domain of RNA polymerase sigma factors"/>
    <property type="match status" value="1"/>
</dbReference>
<comment type="similarity">
    <text evidence="1">Belongs to the sigma-70 factor family. ECF subfamily.</text>
</comment>
<feature type="domain" description="RNA polymerase sigma-70 region 4" evidence="7">
    <location>
        <begin position="119"/>
        <end position="167"/>
    </location>
</feature>
<dbReference type="Proteomes" id="UP001296993">
    <property type="component" value="Unassembled WGS sequence"/>
</dbReference>
<dbReference type="CDD" id="cd06171">
    <property type="entry name" value="Sigma70_r4"/>
    <property type="match status" value="1"/>
</dbReference>
<dbReference type="Gene3D" id="1.10.10.10">
    <property type="entry name" value="Winged helix-like DNA-binding domain superfamily/Winged helix DNA-binding domain"/>
    <property type="match status" value="1"/>
</dbReference>
<evidence type="ECO:0000313" key="8">
    <source>
        <dbReference type="EMBL" id="MBP2384810.1"/>
    </source>
</evidence>
<evidence type="ECO:0000256" key="5">
    <source>
        <dbReference type="ARBA" id="ARBA00023163"/>
    </source>
</evidence>